<dbReference type="PANTHER" id="PTHR48078">
    <property type="entry name" value="THREONINE DEHYDRATASE, MITOCHONDRIAL-RELATED"/>
    <property type="match status" value="1"/>
</dbReference>
<accession>A5G8R1</accession>
<comment type="catalytic activity">
    <reaction evidence="5">
        <text>L-serine = pyruvate + NH4(+)</text>
        <dbReference type="Rhea" id="RHEA:19169"/>
        <dbReference type="ChEBI" id="CHEBI:15361"/>
        <dbReference type="ChEBI" id="CHEBI:28938"/>
        <dbReference type="ChEBI" id="CHEBI:33384"/>
        <dbReference type="EC" id="4.3.1.17"/>
    </reaction>
</comment>
<reference evidence="7 8" key="1">
    <citation type="submission" date="2007-05" db="EMBL/GenBank/DDBJ databases">
        <title>Complete sequence of Geobacter uraniireducens Rf4.</title>
        <authorList>
            <consortium name="US DOE Joint Genome Institute"/>
            <person name="Copeland A."/>
            <person name="Lucas S."/>
            <person name="Lapidus A."/>
            <person name="Barry K."/>
            <person name="Detter J.C."/>
            <person name="Glavina del Rio T."/>
            <person name="Hammon N."/>
            <person name="Israni S."/>
            <person name="Dalin E."/>
            <person name="Tice H."/>
            <person name="Pitluck S."/>
            <person name="Chertkov O."/>
            <person name="Brettin T."/>
            <person name="Bruce D."/>
            <person name="Han C."/>
            <person name="Schmutz J."/>
            <person name="Larimer F."/>
            <person name="Land M."/>
            <person name="Hauser L."/>
            <person name="Kyrpides N."/>
            <person name="Mikhailova N."/>
            <person name="Shelobolina E."/>
            <person name="Aklujkar M."/>
            <person name="Lovley D."/>
            <person name="Richardson P."/>
        </authorList>
    </citation>
    <scope>NUCLEOTIDE SEQUENCE [LARGE SCALE GENOMIC DNA]</scope>
    <source>
        <strain evidence="7 8">Rf4</strain>
    </source>
</reference>
<dbReference type="FunFam" id="3.40.50.1100:FF:000007">
    <property type="entry name" value="L-threonine dehydratase catabolic TdcB"/>
    <property type="match status" value="1"/>
</dbReference>
<dbReference type="GO" id="GO:0004794">
    <property type="term" value="F:threonine deaminase activity"/>
    <property type="evidence" value="ECO:0007669"/>
    <property type="project" value="UniProtKB-EC"/>
</dbReference>
<dbReference type="RefSeq" id="WP_011940816.1">
    <property type="nucleotide sequence ID" value="NC_009483.1"/>
</dbReference>
<evidence type="ECO:0000259" key="6">
    <source>
        <dbReference type="Pfam" id="PF00291"/>
    </source>
</evidence>
<dbReference type="InterPro" id="IPR036052">
    <property type="entry name" value="TrpB-like_PALP_sf"/>
</dbReference>
<dbReference type="InterPro" id="IPR005789">
    <property type="entry name" value="Thr_deHydtase_catblc"/>
</dbReference>
<dbReference type="AlphaFoldDB" id="A5G8R1"/>
<evidence type="ECO:0000256" key="3">
    <source>
        <dbReference type="ARBA" id="ARBA00022898"/>
    </source>
</evidence>
<dbReference type="GO" id="GO:0030170">
    <property type="term" value="F:pyridoxal phosphate binding"/>
    <property type="evidence" value="ECO:0007669"/>
    <property type="project" value="InterPro"/>
</dbReference>
<dbReference type="EMBL" id="CP000698">
    <property type="protein sequence ID" value="ABQ28179.1"/>
    <property type="molecule type" value="Genomic_DNA"/>
</dbReference>
<comment type="similarity">
    <text evidence="2">Belongs to the serine/threonine dehydratase family.</text>
</comment>
<dbReference type="HOGENOM" id="CLU_021152_4_1_7"/>
<keyword evidence="4 7" id="KW-0456">Lyase</keyword>
<gene>
    <name evidence="7" type="ordered locus">Gura_4035</name>
</gene>
<organism evidence="7 8">
    <name type="scientific">Geotalea uraniireducens (strain Rf4)</name>
    <name type="common">Geobacter uraniireducens</name>
    <dbReference type="NCBI Taxonomy" id="351605"/>
    <lineage>
        <taxon>Bacteria</taxon>
        <taxon>Pseudomonadati</taxon>
        <taxon>Thermodesulfobacteriota</taxon>
        <taxon>Desulfuromonadia</taxon>
        <taxon>Geobacterales</taxon>
        <taxon>Geobacteraceae</taxon>
        <taxon>Geotalea</taxon>
    </lineage>
</organism>
<evidence type="ECO:0000256" key="1">
    <source>
        <dbReference type="ARBA" id="ARBA00001933"/>
    </source>
</evidence>
<comment type="cofactor">
    <cofactor evidence="1">
        <name>pyridoxal 5'-phosphate</name>
        <dbReference type="ChEBI" id="CHEBI:597326"/>
    </cofactor>
</comment>
<evidence type="ECO:0000256" key="4">
    <source>
        <dbReference type="ARBA" id="ARBA00023239"/>
    </source>
</evidence>
<dbReference type="GO" id="GO:0006565">
    <property type="term" value="P:L-serine catabolic process"/>
    <property type="evidence" value="ECO:0007669"/>
    <property type="project" value="TreeGrafter"/>
</dbReference>
<keyword evidence="3" id="KW-0663">Pyridoxal phosphate</keyword>
<dbReference type="PANTHER" id="PTHR48078:SF6">
    <property type="entry name" value="L-THREONINE DEHYDRATASE CATABOLIC TDCB"/>
    <property type="match status" value="1"/>
</dbReference>
<evidence type="ECO:0000256" key="5">
    <source>
        <dbReference type="ARBA" id="ARBA00049406"/>
    </source>
</evidence>
<dbReference type="STRING" id="351605.Gura_4035"/>
<dbReference type="InterPro" id="IPR050147">
    <property type="entry name" value="Ser/Thr_Dehydratase"/>
</dbReference>
<dbReference type="InterPro" id="IPR000634">
    <property type="entry name" value="Ser/Thr_deHydtase_PyrdxlP-BS"/>
</dbReference>
<dbReference type="CDD" id="cd01562">
    <property type="entry name" value="Thr-dehyd"/>
    <property type="match status" value="1"/>
</dbReference>
<dbReference type="Gene3D" id="3.40.50.1100">
    <property type="match status" value="2"/>
</dbReference>
<dbReference type="PROSITE" id="PS00165">
    <property type="entry name" value="DEHYDRATASE_SER_THR"/>
    <property type="match status" value="1"/>
</dbReference>
<feature type="domain" description="Tryptophan synthase beta chain-like PALP" evidence="6">
    <location>
        <begin position="17"/>
        <end position="303"/>
    </location>
</feature>
<dbReference type="Pfam" id="PF00291">
    <property type="entry name" value="PALP"/>
    <property type="match status" value="1"/>
</dbReference>
<dbReference type="GO" id="GO:0009097">
    <property type="term" value="P:isoleucine biosynthetic process"/>
    <property type="evidence" value="ECO:0007669"/>
    <property type="project" value="TreeGrafter"/>
</dbReference>
<evidence type="ECO:0000256" key="2">
    <source>
        <dbReference type="ARBA" id="ARBA00010869"/>
    </source>
</evidence>
<dbReference type="SUPFAM" id="SSF53686">
    <property type="entry name" value="Tryptophan synthase beta subunit-like PLP-dependent enzymes"/>
    <property type="match status" value="1"/>
</dbReference>
<dbReference type="CDD" id="cd04886">
    <property type="entry name" value="ACT_ThrD-II-like"/>
    <property type="match status" value="1"/>
</dbReference>
<evidence type="ECO:0000313" key="7">
    <source>
        <dbReference type="EMBL" id="ABQ28179.1"/>
    </source>
</evidence>
<dbReference type="NCBIfam" id="TIGR01127">
    <property type="entry name" value="ilvA_1Cterm"/>
    <property type="match status" value="1"/>
</dbReference>
<name>A5G8R1_GEOUR</name>
<dbReference type="Proteomes" id="UP000006695">
    <property type="component" value="Chromosome"/>
</dbReference>
<dbReference type="OrthoDB" id="9811476at2"/>
<proteinExistence type="inferred from homology"/>
<dbReference type="GO" id="GO:0006567">
    <property type="term" value="P:L-threonine catabolic process"/>
    <property type="evidence" value="ECO:0007669"/>
    <property type="project" value="InterPro"/>
</dbReference>
<evidence type="ECO:0000313" key="8">
    <source>
        <dbReference type="Proteomes" id="UP000006695"/>
    </source>
</evidence>
<dbReference type="InterPro" id="IPR044561">
    <property type="entry name" value="ACT_ThrD-II-like"/>
</dbReference>
<dbReference type="KEGG" id="gur:Gura_4035"/>
<dbReference type="EC" id="4.3.1.19" evidence="7"/>
<protein>
    <submittedName>
        <fullName evidence="7">L-threonine ammonia-lyase</fullName>
        <ecNumber evidence="7">4.3.1.19</ecNumber>
    </submittedName>
</protein>
<dbReference type="InterPro" id="IPR001926">
    <property type="entry name" value="TrpB-like_PALP"/>
</dbReference>
<sequence>MLTYNLIHEAADRLKKRVRRTELIHSHHFSEKLGIPIFFKCENLQRTGAFKIRGALNFMTAQPRENLRNGVITASAGNHAQGVAFSADLLGVKSMVFMPESTPPQKVFATRDYGAEVVLTGKNFDEAYAAALKAQKETGALFVHPFDDPLVMAGQGTIGLEILDELPDLANILVPIGGGGLIAGIATAIKQTRPRVRIIGVESAAAPSMHFSLEKGKITETPLSVTLADGIAVKRVGKNTFPIVRELVDEVVLVEEEEIAQAIVALLERSKLLVEGAGAVTLAALMNGKVEHVTGKTVCLLSGGNIDVKTIAIVVERGLLAAGRYLKLKVELDDVPGSLAKLSTDIAATNANISLITHDRRSKALPIGRAEVLLELETRGFDHIREVVGYLGERGYEVEVLK</sequence>
<keyword evidence="8" id="KW-1185">Reference proteome</keyword>
<dbReference type="GO" id="GO:0003941">
    <property type="term" value="F:L-serine ammonia-lyase activity"/>
    <property type="evidence" value="ECO:0007669"/>
    <property type="project" value="UniProtKB-EC"/>
</dbReference>